<gene>
    <name evidence="1" type="ordered locus">swp_0729</name>
</gene>
<dbReference type="HOGENOM" id="CLU_1155763_0_0_6"/>
<proteinExistence type="predicted"/>
<accession>B8CIR8</accession>
<dbReference type="Proteomes" id="UP000000753">
    <property type="component" value="Chromosome"/>
</dbReference>
<keyword evidence="2" id="KW-1185">Reference proteome</keyword>
<dbReference type="RefSeq" id="WP_020910924.1">
    <property type="nucleotide sequence ID" value="NC_011566.1"/>
</dbReference>
<sequence length="240" mass="26345">MTIKQQIKKPIVSAWKPIITKTEYTQVKGGDLIQLISSDSKVYKVCSAFDSAIAEGSNPIAVFQDLSSKGQPCFWLEKQPPQARRSNITLADNAIVKFHGQYFTLEQSEGSLQLCPIAPTLSQLNSLDDIKLALSKARERSAEQAKLHYPLVRSRGISITAYGNNGLPITSFKVTKFTCKHQLDKAIIIAKADHQIETISLSGGYDGLNSIGDPHATPLVSQFSLPVWSKTLGYLNIIVD</sequence>
<reference evidence="1 2" key="1">
    <citation type="journal article" date="2008" name="PLoS ONE">
        <title>Environmental adaptation: genomic analysis of the piezotolerant and psychrotolerant deep-sea iron reducing bacterium Shewanella piezotolerans WP3.</title>
        <authorList>
            <person name="Wang F."/>
            <person name="Wang J."/>
            <person name="Jian H."/>
            <person name="Zhang B."/>
            <person name="Li S."/>
            <person name="Wang F."/>
            <person name="Zeng X."/>
            <person name="Gao L."/>
            <person name="Bartlett D.H."/>
            <person name="Yu J."/>
            <person name="Hu S."/>
            <person name="Xiao X."/>
        </authorList>
    </citation>
    <scope>NUCLEOTIDE SEQUENCE [LARGE SCALE GENOMIC DNA]</scope>
    <source>
        <strain evidence="2">WP3 / JCM 13877</strain>
    </source>
</reference>
<name>B8CIR8_SHEPW</name>
<dbReference type="AlphaFoldDB" id="B8CIR8"/>
<dbReference type="EMBL" id="CP000472">
    <property type="protein sequence ID" value="ACJ27544.1"/>
    <property type="molecule type" value="Genomic_DNA"/>
</dbReference>
<evidence type="ECO:0000313" key="2">
    <source>
        <dbReference type="Proteomes" id="UP000000753"/>
    </source>
</evidence>
<protein>
    <submittedName>
        <fullName evidence="1">Uncharacterized protein</fullName>
    </submittedName>
</protein>
<organism evidence="1 2">
    <name type="scientific">Shewanella piezotolerans (strain WP3 / JCM 13877)</name>
    <dbReference type="NCBI Taxonomy" id="225849"/>
    <lineage>
        <taxon>Bacteria</taxon>
        <taxon>Pseudomonadati</taxon>
        <taxon>Pseudomonadota</taxon>
        <taxon>Gammaproteobacteria</taxon>
        <taxon>Alteromonadales</taxon>
        <taxon>Shewanellaceae</taxon>
        <taxon>Shewanella</taxon>
    </lineage>
</organism>
<dbReference type="KEGG" id="swp:swp_0729"/>
<evidence type="ECO:0000313" key="1">
    <source>
        <dbReference type="EMBL" id="ACJ27544.1"/>
    </source>
</evidence>